<name>A0AA39JQP8_9AGAR</name>
<protein>
    <recommendedName>
        <fullName evidence="4">CCHC-type domain-containing protein</fullName>
    </recommendedName>
</protein>
<organism evidence="2 3">
    <name type="scientific">Armillaria borealis</name>
    <dbReference type="NCBI Taxonomy" id="47425"/>
    <lineage>
        <taxon>Eukaryota</taxon>
        <taxon>Fungi</taxon>
        <taxon>Dikarya</taxon>
        <taxon>Basidiomycota</taxon>
        <taxon>Agaricomycotina</taxon>
        <taxon>Agaricomycetes</taxon>
        <taxon>Agaricomycetidae</taxon>
        <taxon>Agaricales</taxon>
        <taxon>Marasmiineae</taxon>
        <taxon>Physalacriaceae</taxon>
        <taxon>Armillaria</taxon>
    </lineage>
</organism>
<keyword evidence="3" id="KW-1185">Reference proteome</keyword>
<evidence type="ECO:0000256" key="1">
    <source>
        <dbReference type="SAM" id="MobiDB-lite"/>
    </source>
</evidence>
<reference evidence="2" key="1">
    <citation type="submission" date="2023-06" db="EMBL/GenBank/DDBJ databases">
        <authorList>
            <consortium name="Lawrence Berkeley National Laboratory"/>
            <person name="Ahrendt S."/>
            <person name="Sahu N."/>
            <person name="Indic B."/>
            <person name="Wong-Bajracharya J."/>
            <person name="Merenyi Z."/>
            <person name="Ke H.-M."/>
            <person name="Monk M."/>
            <person name="Kocsube S."/>
            <person name="Drula E."/>
            <person name="Lipzen A."/>
            <person name="Balint B."/>
            <person name="Henrissat B."/>
            <person name="Andreopoulos B."/>
            <person name="Martin F.M."/>
            <person name="Harder C.B."/>
            <person name="Rigling D."/>
            <person name="Ford K.L."/>
            <person name="Foster G.D."/>
            <person name="Pangilinan J."/>
            <person name="Papanicolaou A."/>
            <person name="Barry K."/>
            <person name="LaButti K."/>
            <person name="Viragh M."/>
            <person name="Koriabine M."/>
            <person name="Yan M."/>
            <person name="Riley R."/>
            <person name="Champramary S."/>
            <person name="Plett K.L."/>
            <person name="Tsai I.J."/>
            <person name="Slot J."/>
            <person name="Sipos G."/>
            <person name="Plett J."/>
            <person name="Nagy L.G."/>
            <person name="Grigoriev I.V."/>
        </authorList>
    </citation>
    <scope>NUCLEOTIDE SEQUENCE</scope>
    <source>
        <strain evidence="2">FPL87.14</strain>
    </source>
</reference>
<dbReference type="EMBL" id="JAUEPT010000012">
    <property type="protein sequence ID" value="KAK0447157.1"/>
    <property type="molecule type" value="Genomic_DNA"/>
</dbReference>
<dbReference type="Proteomes" id="UP001175226">
    <property type="component" value="Unassembled WGS sequence"/>
</dbReference>
<gene>
    <name evidence="2" type="ORF">EV421DRAFT_2033557</name>
</gene>
<feature type="compositionally biased region" description="Basic residues" evidence="1">
    <location>
        <begin position="127"/>
        <end position="141"/>
    </location>
</feature>
<accession>A0AA39JQP8</accession>
<feature type="region of interest" description="Disordered" evidence="1">
    <location>
        <begin position="111"/>
        <end position="192"/>
    </location>
</feature>
<evidence type="ECO:0008006" key="4">
    <source>
        <dbReference type="Google" id="ProtNLM"/>
    </source>
</evidence>
<dbReference type="AlphaFoldDB" id="A0AA39JQP8"/>
<sequence>MEVINGLYRQFIHEPSLYAVNEHFEHVQYSFEGGVRQLFASLLRFTNMMPSPPDVYTFRRRLMISLPSNIRQEITRMGLTAEVSTVNDIMQHALIVEKGIRAERYYSQQRQDHISRLRKSSKENAKAAKKKRSPSPRKFKKVQGECHSTRPNPSYKKFKQIHDQPKKDRPSSGHKPSRPNHSKDKDKSNSKVPTCYACRKEGHYFNDPSCPDYGKRNPGEKLYHIMDDNSPANLVSEHEFSEEESHMDVGNPPDWTCFSEDEPESPSGHQSANDSDAEDCVVNILLTSEDFVSTEELSKIVDEALTLDPLNPKDRQQILEVNELAEDSNLKISIEEAIRATSEFYKKKTKDITSPSVADIPQLHAQWMESCHDIMGGIPEELPPL</sequence>
<feature type="region of interest" description="Disordered" evidence="1">
    <location>
        <begin position="238"/>
        <end position="276"/>
    </location>
</feature>
<proteinExistence type="predicted"/>
<feature type="compositionally biased region" description="Basic and acidic residues" evidence="1">
    <location>
        <begin position="111"/>
        <end position="126"/>
    </location>
</feature>
<comment type="caution">
    <text evidence="2">The sequence shown here is derived from an EMBL/GenBank/DDBJ whole genome shotgun (WGS) entry which is preliminary data.</text>
</comment>
<evidence type="ECO:0000313" key="3">
    <source>
        <dbReference type="Proteomes" id="UP001175226"/>
    </source>
</evidence>
<feature type="compositionally biased region" description="Basic and acidic residues" evidence="1">
    <location>
        <begin position="238"/>
        <end position="247"/>
    </location>
</feature>
<evidence type="ECO:0000313" key="2">
    <source>
        <dbReference type="EMBL" id="KAK0447157.1"/>
    </source>
</evidence>
<feature type="compositionally biased region" description="Basic and acidic residues" evidence="1">
    <location>
        <begin position="160"/>
        <end position="171"/>
    </location>
</feature>